<evidence type="ECO:0000313" key="14">
    <source>
        <dbReference type="WBParaSite" id="SVE_0990500.1"/>
    </source>
</evidence>
<accession>A0A0K0FLJ0</accession>
<reference evidence="14" key="2">
    <citation type="submission" date="2015-08" db="UniProtKB">
        <authorList>
            <consortium name="WormBaseParasite"/>
        </authorList>
    </citation>
    <scope>IDENTIFICATION</scope>
</reference>
<dbReference type="CDD" id="cd00637">
    <property type="entry name" value="7tm_classA_rhodopsin-like"/>
    <property type="match status" value="1"/>
</dbReference>
<dbReference type="SUPFAM" id="SSF81321">
    <property type="entry name" value="Family A G protein-coupled receptor-like"/>
    <property type="match status" value="1"/>
</dbReference>
<feature type="domain" description="G-protein coupled receptors family 1 profile" evidence="12">
    <location>
        <begin position="58"/>
        <end position="455"/>
    </location>
</feature>
<evidence type="ECO:0000256" key="3">
    <source>
        <dbReference type="ARBA" id="ARBA00022692"/>
    </source>
</evidence>
<keyword evidence="8" id="KW-0325">Glycoprotein</keyword>
<keyword evidence="9" id="KW-0807">Transducer</keyword>
<evidence type="ECO:0000256" key="9">
    <source>
        <dbReference type="ARBA" id="ARBA00023224"/>
    </source>
</evidence>
<dbReference type="PANTHER" id="PTHR24246:SF27">
    <property type="entry name" value="ADENOSINE RECEPTOR, ISOFORM A"/>
    <property type="match status" value="1"/>
</dbReference>
<protein>
    <submittedName>
        <fullName evidence="14">G_PROTEIN_RECEP_F1_2 domain-containing protein</fullName>
    </submittedName>
</protein>
<feature type="transmembrane region" description="Helical" evidence="11">
    <location>
        <begin position="165"/>
        <end position="187"/>
    </location>
</feature>
<proteinExistence type="predicted"/>
<dbReference type="PROSITE" id="PS50262">
    <property type="entry name" value="G_PROTEIN_RECEP_F1_2"/>
    <property type="match status" value="1"/>
</dbReference>
<keyword evidence="4 11" id="KW-1133">Transmembrane helix</keyword>
<dbReference type="GO" id="GO:0004930">
    <property type="term" value="F:G protein-coupled receptor activity"/>
    <property type="evidence" value="ECO:0007669"/>
    <property type="project" value="UniProtKB-KW"/>
</dbReference>
<dbReference type="PANTHER" id="PTHR24246">
    <property type="entry name" value="OLFACTORY RECEPTOR AND ADENOSINE RECEPTOR"/>
    <property type="match status" value="1"/>
</dbReference>
<evidence type="ECO:0000256" key="1">
    <source>
        <dbReference type="ARBA" id="ARBA00004651"/>
    </source>
</evidence>
<feature type="coiled-coil region" evidence="10">
    <location>
        <begin position="511"/>
        <end position="541"/>
    </location>
</feature>
<name>A0A0K0FLJ0_STRVS</name>
<dbReference type="Proteomes" id="UP000035680">
    <property type="component" value="Unassembled WGS sequence"/>
</dbReference>
<feature type="transmembrane region" description="Helical" evidence="11">
    <location>
        <begin position="290"/>
        <end position="311"/>
    </location>
</feature>
<evidence type="ECO:0000259" key="12">
    <source>
        <dbReference type="PROSITE" id="PS50262"/>
    </source>
</evidence>
<keyword evidence="13" id="KW-1185">Reference proteome</keyword>
<evidence type="ECO:0000256" key="6">
    <source>
        <dbReference type="ARBA" id="ARBA00023136"/>
    </source>
</evidence>
<evidence type="ECO:0000256" key="10">
    <source>
        <dbReference type="SAM" id="Coils"/>
    </source>
</evidence>
<reference evidence="13" key="1">
    <citation type="submission" date="2014-07" db="EMBL/GenBank/DDBJ databases">
        <authorList>
            <person name="Martin A.A"/>
            <person name="De Silva N."/>
        </authorList>
    </citation>
    <scope>NUCLEOTIDE SEQUENCE</scope>
</reference>
<keyword evidence="2" id="KW-1003">Cell membrane</keyword>
<dbReference type="GO" id="GO:0005886">
    <property type="term" value="C:plasma membrane"/>
    <property type="evidence" value="ECO:0007669"/>
    <property type="project" value="UniProtKB-SubCell"/>
</dbReference>
<evidence type="ECO:0000256" key="2">
    <source>
        <dbReference type="ARBA" id="ARBA00022475"/>
    </source>
</evidence>
<dbReference type="Gene3D" id="1.20.1070.10">
    <property type="entry name" value="Rhodopsin 7-helix transmembrane proteins"/>
    <property type="match status" value="1"/>
</dbReference>
<keyword evidence="6 11" id="KW-0472">Membrane</keyword>
<sequence length="613" mass="71000">MNETVFLQNIRLDSINLSKNIFSNIQINSNIEFKVSVDSWSLFFAIICDILGIIGLFLNFFVIYALLANRKRMLSNIFYVLVLHCSIVDVVRGICLIINGLPNLLTSLGLTMSGRQGLLSKTQYATLILRSCNLLTIFNLLIFTTNEFIVIKFPLHYRRYFSRRTVIFLIGLGWVISILFGVGYVILTTVFERKSIMIKTEITDFNRYVNNQSTEFEDDENFTYDDADENLYSNDPKKNYKNYSETGNESYNKDIDDGDWTKWLEINANGSTIVKRIENSSLNAATMSSLIIFILCYICLFIVLICYGIILRRIRRFHSTSSFKGNNSHLQESKRLVNKIQLNKRVSQTSIVRTHVSSNTSSIVRKSCSSPLKVAIRSNSYKRWKAHIMSRHKYLIVIGSVLFVDILFLIPYSTIQMISILYITNKLSTSALSSTIRWGLQLMIGIHSVCQPMCYFRMTEFRQMACFKRRVILLKKDNSRYETGRVKSFSTAGPKTYNHTKSNWNNEEAIQKMLKEQNKHLQRDSDKLEDLNDNNNCKNEANKVQNVQFNLTTTNVNSPIKKNRNHLELKKQLSFDRRCHQNHNQKRLSLFSKLVNDDEIDVIGMSLKNMKKC</sequence>
<keyword evidence="7" id="KW-0675">Receptor</keyword>
<evidence type="ECO:0000256" key="8">
    <source>
        <dbReference type="ARBA" id="ARBA00023180"/>
    </source>
</evidence>
<evidence type="ECO:0000256" key="7">
    <source>
        <dbReference type="ARBA" id="ARBA00023170"/>
    </source>
</evidence>
<feature type="transmembrane region" description="Helical" evidence="11">
    <location>
        <begin position="122"/>
        <end position="144"/>
    </location>
</feature>
<evidence type="ECO:0000313" key="13">
    <source>
        <dbReference type="Proteomes" id="UP000035680"/>
    </source>
</evidence>
<organism evidence="13 14">
    <name type="scientific">Strongyloides venezuelensis</name>
    <name type="common">Threadworm</name>
    <dbReference type="NCBI Taxonomy" id="75913"/>
    <lineage>
        <taxon>Eukaryota</taxon>
        <taxon>Metazoa</taxon>
        <taxon>Ecdysozoa</taxon>
        <taxon>Nematoda</taxon>
        <taxon>Chromadorea</taxon>
        <taxon>Rhabditida</taxon>
        <taxon>Tylenchina</taxon>
        <taxon>Panagrolaimomorpha</taxon>
        <taxon>Strongyloidoidea</taxon>
        <taxon>Strongyloididae</taxon>
        <taxon>Strongyloides</taxon>
    </lineage>
</organism>
<evidence type="ECO:0000256" key="5">
    <source>
        <dbReference type="ARBA" id="ARBA00023040"/>
    </source>
</evidence>
<dbReference type="WBParaSite" id="SVE_0990500.1">
    <property type="protein sequence ID" value="SVE_0990500.1"/>
    <property type="gene ID" value="SVE_0990500"/>
</dbReference>
<keyword evidence="10" id="KW-0175">Coiled coil</keyword>
<evidence type="ECO:0000256" key="4">
    <source>
        <dbReference type="ARBA" id="ARBA00022989"/>
    </source>
</evidence>
<keyword evidence="5" id="KW-0297">G-protein coupled receptor</keyword>
<dbReference type="AlphaFoldDB" id="A0A0K0FLJ0"/>
<keyword evidence="3 11" id="KW-0812">Transmembrane</keyword>
<evidence type="ECO:0000256" key="11">
    <source>
        <dbReference type="SAM" id="Phobius"/>
    </source>
</evidence>
<dbReference type="InterPro" id="IPR017452">
    <property type="entry name" value="GPCR_Rhodpsn_7TM"/>
</dbReference>
<comment type="subcellular location">
    <subcellularLocation>
        <location evidence="1">Cell membrane</location>
        <topology evidence="1">Multi-pass membrane protein</topology>
    </subcellularLocation>
</comment>
<feature type="transmembrane region" description="Helical" evidence="11">
    <location>
        <begin position="78"/>
        <end position="102"/>
    </location>
</feature>
<feature type="transmembrane region" description="Helical" evidence="11">
    <location>
        <begin position="394"/>
        <end position="423"/>
    </location>
</feature>
<feature type="transmembrane region" description="Helical" evidence="11">
    <location>
        <begin position="42"/>
        <end position="66"/>
    </location>
</feature>